<accession>A0ACC1D1A6</accession>
<keyword evidence="2" id="KW-1185">Reference proteome</keyword>
<evidence type="ECO:0000313" key="1">
    <source>
        <dbReference type="EMBL" id="KAJ0177504.1"/>
    </source>
</evidence>
<proteinExistence type="predicted"/>
<comment type="caution">
    <text evidence="1">The sequence shown here is derived from an EMBL/GenBank/DDBJ whole genome shotgun (WGS) entry which is preliminary data.</text>
</comment>
<evidence type="ECO:0000313" key="2">
    <source>
        <dbReference type="Proteomes" id="UP000824533"/>
    </source>
</evidence>
<protein>
    <submittedName>
        <fullName evidence="1">Uncharacterized protein</fullName>
    </submittedName>
</protein>
<organism evidence="1 2">
    <name type="scientific">Dendrolimus kikuchii</name>
    <dbReference type="NCBI Taxonomy" id="765133"/>
    <lineage>
        <taxon>Eukaryota</taxon>
        <taxon>Metazoa</taxon>
        <taxon>Ecdysozoa</taxon>
        <taxon>Arthropoda</taxon>
        <taxon>Hexapoda</taxon>
        <taxon>Insecta</taxon>
        <taxon>Pterygota</taxon>
        <taxon>Neoptera</taxon>
        <taxon>Endopterygota</taxon>
        <taxon>Lepidoptera</taxon>
        <taxon>Glossata</taxon>
        <taxon>Ditrysia</taxon>
        <taxon>Bombycoidea</taxon>
        <taxon>Lasiocampidae</taxon>
        <taxon>Dendrolimus</taxon>
    </lineage>
</organism>
<reference evidence="1 2" key="1">
    <citation type="journal article" date="2021" name="Front. Genet.">
        <title>Chromosome-Level Genome Assembly Reveals Significant Gene Expansion in the Toll and IMD Signaling Pathways of Dendrolimus kikuchii.</title>
        <authorList>
            <person name="Zhou J."/>
            <person name="Wu P."/>
            <person name="Xiong Z."/>
            <person name="Liu N."/>
            <person name="Zhao N."/>
            <person name="Ji M."/>
            <person name="Qiu Y."/>
            <person name="Yang B."/>
        </authorList>
    </citation>
    <scope>NUCLEOTIDE SEQUENCE [LARGE SCALE GENOMIC DNA]</scope>
    <source>
        <strain evidence="1">Ann1</strain>
    </source>
</reference>
<sequence length="437" mass="47814">MVLQNDGIVSVSDGYIYFASPKDEWKVLLAHYAGPTAILVVCALLIASLPLAGLFWCCCYWCRVGRRRRPFDRKYDACVKGLLAIILIALLTLFLFGVVCAFATDSQVESGAAEAPESLRTGLRDLKEYLNATQAHARWLLVVNYKELADKLKIVLHSSGLAVSMKLSEFSRAVSVTSLNNMVQRLDEVQADLRTVQNLTATLRTEADELNAGLRKVKNQLLQTLARCNQTKCITLQHKYKIGELDTEIQYSQLPDVTDLLNNVTSVVDSRIKEEVAAGQQVFIDIQKGIRRSVEQHIPEVQNAITDTGHRLEAMANEISYLAGNASRVADEQAALADAIADFHEQYGPYRRWLGLAAATALLLITCMVAWGLMCGVCGKRPDVYGNSDCCNKAQGSKCLLCAMGAVFVLGGGVVLVLAAYFAVGVGAQRFVCDPLT</sequence>
<name>A0ACC1D1A6_9NEOP</name>
<gene>
    <name evidence="1" type="ORF">K1T71_007513</name>
</gene>
<dbReference type="EMBL" id="CM034398">
    <property type="protein sequence ID" value="KAJ0177504.1"/>
    <property type="molecule type" value="Genomic_DNA"/>
</dbReference>
<dbReference type="Proteomes" id="UP000824533">
    <property type="component" value="Linkage Group LG12"/>
</dbReference>